<gene>
    <name evidence="1" type="ORF">GCM10008027_25240</name>
</gene>
<reference evidence="2" key="1">
    <citation type="journal article" date="2019" name="Int. J. Syst. Evol. Microbiol.">
        <title>The Global Catalogue of Microorganisms (GCM) 10K type strain sequencing project: providing services to taxonomists for standard genome sequencing and annotation.</title>
        <authorList>
            <consortium name="The Broad Institute Genomics Platform"/>
            <consortium name="The Broad Institute Genome Sequencing Center for Infectious Disease"/>
            <person name="Wu L."/>
            <person name="Ma J."/>
        </authorList>
    </citation>
    <scope>NUCLEOTIDE SEQUENCE [LARGE SCALE GENOMIC DNA]</scope>
    <source>
        <strain evidence="2">CGMCC 1.15394</strain>
    </source>
</reference>
<evidence type="ECO:0000313" key="2">
    <source>
        <dbReference type="Proteomes" id="UP000638462"/>
    </source>
</evidence>
<proteinExistence type="predicted"/>
<keyword evidence="2" id="KW-1185">Reference proteome</keyword>
<evidence type="ECO:0008006" key="3">
    <source>
        <dbReference type="Google" id="ProtNLM"/>
    </source>
</evidence>
<evidence type="ECO:0000313" key="1">
    <source>
        <dbReference type="EMBL" id="GGE99304.1"/>
    </source>
</evidence>
<name>A0ABQ1TPI1_9GAMM</name>
<dbReference type="Proteomes" id="UP000638462">
    <property type="component" value="Unassembled WGS sequence"/>
</dbReference>
<accession>A0ABQ1TPI1</accession>
<organism evidence="1 2">
    <name type="scientific">Pseudoalteromonas gelatinilytica</name>
    <dbReference type="NCBI Taxonomy" id="1703256"/>
    <lineage>
        <taxon>Bacteria</taxon>
        <taxon>Pseudomonadati</taxon>
        <taxon>Pseudomonadota</taxon>
        <taxon>Gammaproteobacteria</taxon>
        <taxon>Alteromonadales</taxon>
        <taxon>Pseudoalteromonadaceae</taxon>
        <taxon>Pseudoalteromonas</taxon>
    </lineage>
</organism>
<dbReference type="EMBL" id="BMIT01000009">
    <property type="protein sequence ID" value="GGE99304.1"/>
    <property type="molecule type" value="Genomic_DNA"/>
</dbReference>
<protein>
    <recommendedName>
        <fullName evidence="3">Orphan protein</fullName>
    </recommendedName>
</protein>
<sequence>MCIKHSRDMAKRAFLKLRINICRQSQKSQFTTCDNLQKLYWCYPKDLNLKPKKKRQIKTRKINALKTDKAREVRI</sequence>
<comment type="caution">
    <text evidence="1">The sequence shown here is derived from an EMBL/GenBank/DDBJ whole genome shotgun (WGS) entry which is preliminary data.</text>
</comment>